<evidence type="ECO:0000313" key="4">
    <source>
        <dbReference type="Proteomes" id="UP000229449"/>
    </source>
</evidence>
<proteinExistence type="predicted"/>
<evidence type="ECO:0000259" key="2">
    <source>
        <dbReference type="Pfam" id="PF23477"/>
    </source>
</evidence>
<name>A0A2M7R977_9BACT</name>
<dbReference type="AlphaFoldDB" id="A0A2M7R977"/>
<feature type="region of interest" description="Disordered" evidence="1">
    <location>
        <begin position="33"/>
        <end position="65"/>
    </location>
</feature>
<feature type="compositionally biased region" description="Basic residues" evidence="1">
    <location>
        <begin position="168"/>
        <end position="190"/>
    </location>
</feature>
<organism evidence="3 4">
    <name type="scientific">Candidatus Magasanikbacteria bacterium CG_4_10_14_0_8_um_filter_32_14</name>
    <dbReference type="NCBI Taxonomy" id="1974640"/>
    <lineage>
        <taxon>Bacteria</taxon>
        <taxon>Candidatus Magasanikiibacteriota</taxon>
    </lineage>
</organism>
<feature type="region of interest" description="Disordered" evidence="1">
    <location>
        <begin position="167"/>
        <end position="190"/>
    </location>
</feature>
<evidence type="ECO:0000313" key="3">
    <source>
        <dbReference type="EMBL" id="PIY93121.1"/>
    </source>
</evidence>
<gene>
    <name evidence="3" type="ORF">COY69_03340</name>
</gene>
<evidence type="ECO:0000256" key="1">
    <source>
        <dbReference type="SAM" id="MobiDB-lite"/>
    </source>
</evidence>
<protein>
    <recommendedName>
        <fullName evidence="2">CxxC-x17-CxxC domain-containing protein</fullName>
    </recommendedName>
</protein>
<dbReference type="Pfam" id="PF23477">
    <property type="entry name" value="zf_Tbcl_2"/>
    <property type="match status" value="2"/>
</dbReference>
<comment type="caution">
    <text evidence="3">The sequence shown here is derived from an EMBL/GenBank/DDBJ whole genome shotgun (WGS) entry which is preliminary data.</text>
</comment>
<accession>A0A2M7R977</accession>
<dbReference type="InterPro" id="IPR026363">
    <property type="entry name" value="CxxC-x17-CxxC_dom"/>
</dbReference>
<reference evidence="4" key="1">
    <citation type="submission" date="2017-09" db="EMBL/GenBank/DDBJ databases">
        <title>Depth-based differentiation of microbial function through sediment-hosted aquifers and enrichment of novel symbionts in the deep terrestrial subsurface.</title>
        <authorList>
            <person name="Probst A.J."/>
            <person name="Ladd B."/>
            <person name="Jarett J.K."/>
            <person name="Geller-Mcgrath D.E."/>
            <person name="Sieber C.M.K."/>
            <person name="Emerson J.B."/>
            <person name="Anantharaman K."/>
            <person name="Thomas B.C."/>
            <person name="Malmstrom R."/>
            <person name="Stieglmeier M."/>
            <person name="Klingl A."/>
            <person name="Woyke T."/>
            <person name="Ryan C.M."/>
            <person name="Banfield J.F."/>
        </authorList>
    </citation>
    <scope>NUCLEOTIDE SEQUENCE [LARGE SCALE GENOMIC DNA]</scope>
</reference>
<feature type="compositionally biased region" description="Basic and acidic residues" evidence="1">
    <location>
        <begin position="50"/>
        <end position="65"/>
    </location>
</feature>
<feature type="domain" description="CxxC-x17-CxxC" evidence="2">
    <location>
        <begin position="67"/>
        <end position="102"/>
    </location>
</feature>
<feature type="domain" description="CxxC-x17-CxxC" evidence="2">
    <location>
        <begin position="1"/>
        <end position="35"/>
    </location>
</feature>
<dbReference type="Proteomes" id="UP000229449">
    <property type="component" value="Unassembled WGS sequence"/>
</dbReference>
<sequence length="190" mass="20987">MHKAVCSECGDNCEIPFRPTGDRPVFCSNCFSKQQDGGGSAPRRNSFGGDRNDRHERRERPSFGGDREMFDATCDKCGNNCQVPFKPTSGKPVFCSDCFDKKGTRDSGGSRDSGEVMGQIKMLNNKFDKLIAILTPGSSVEKPAKVNKEKKEDTTFDAPVEKTAEVKKVRKPKTEKKVAKAKKVATKNKK</sequence>
<dbReference type="NCBIfam" id="TIGR04272">
    <property type="entry name" value="cxxc_cxxc_Mbark"/>
    <property type="match status" value="2"/>
</dbReference>
<dbReference type="EMBL" id="PFMA01000083">
    <property type="protein sequence ID" value="PIY93121.1"/>
    <property type="molecule type" value="Genomic_DNA"/>
</dbReference>